<proteinExistence type="predicted"/>
<organism evidence="2 3">
    <name type="scientific">Polypedilum vanderplanki</name>
    <name type="common">Sleeping chironomid midge</name>
    <dbReference type="NCBI Taxonomy" id="319348"/>
    <lineage>
        <taxon>Eukaryota</taxon>
        <taxon>Metazoa</taxon>
        <taxon>Ecdysozoa</taxon>
        <taxon>Arthropoda</taxon>
        <taxon>Hexapoda</taxon>
        <taxon>Insecta</taxon>
        <taxon>Pterygota</taxon>
        <taxon>Neoptera</taxon>
        <taxon>Endopterygota</taxon>
        <taxon>Diptera</taxon>
        <taxon>Nematocera</taxon>
        <taxon>Chironomoidea</taxon>
        <taxon>Chironomidae</taxon>
        <taxon>Chironominae</taxon>
        <taxon>Polypedilum</taxon>
        <taxon>Polypedilum</taxon>
    </lineage>
</organism>
<evidence type="ECO:0000256" key="1">
    <source>
        <dbReference type="SAM" id="SignalP"/>
    </source>
</evidence>
<dbReference type="InterPro" id="IPR043541">
    <property type="entry name" value="SYT14/14L/16"/>
</dbReference>
<reference evidence="2" key="1">
    <citation type="submission" date="2021-03" db="EMBL/GenBank/DDBJ databases">
        <title>Chromosome level genome of the anhydrobiotic midge Polypedilum vanderplanki.</title>
        <authorList>
            <person name="Yoshida Y."/>
            <person name="Kikawada T."/>
            <person name="Gusev O."/>
        </authorList>
    </citation>
    <scope>NUCLEOTIDE SEQUENCE</scope>
    <source>
        <strain evidence="2">NIAS01</strain>
        <tissue evidence="2">Whole body or cell culture</tissue>
    </source>
</reference>
<accession>A0A9J6BKU0</accession>
<feature type="chain" id="PRO_5039926027" evidence="1">
    <location>
        <begin position="19"/>
        <end position="145"/>
    </location>
</feature>
<evidence type="ECO:0000313" key="2">
    <source>
        <dbReference type="EMBL" id="KAG5670336.1"/>
    </source>
</evidence>
<dbReference type="AlphaFoldDB" id="A0A9J6BKU0"/>
<dbReference type="OrthoDB" id="5978493at2759"/>
<name>A0A9J6BKU0_POLVA</name>
<gene>
    <name evidence="2" type="ORF">PVAND_000610</name>
</gene>
<dbReference type="PANTHER" id="PTHR46129:SF2">
    <property type="entry name" value="SYNAPTOTAGMIN 14, ISOFORM D"/>
    <property type="match status" value="1"/>
</dbReference>
<comment type="caution">
    <text evidence="2">The sequence shown here is derived from an EMBL/GenBank/DDBJ whole genome shotgun (WGS) entry which is preliminary data.</text>
</comment>
<dbReference type="GO" id="GO:0005543">
    <property type="term" value="F:phospholipid binding"/>
    <property type="evidence" value="ECO:0007669"/>
    <property type="project" value="TreeGrafter"/>
</dbReference>
<keyword evidence="1" id="KW-0732">Signal</keyword>
<keyword evidence="3" id="KW-1185">Reference proteome</keyword>
<dbReference type="EMBL" id="JADBJN010000003">
    <property type="protein sequence ID" value="KAG5670336.1"/>
    <property type="molecule type" value="Genomic_DNA"/>
</dbReference>
<feature type="signal peptide" evidence="1">
    <location>
        <begin position="1"/>
        <end position="18"/>
    </location>
</feature>
<protein>
    <submittedName>
        <fullName evidence="2">Uncharacterized protein</fullName>
    </submittedName>
</protein>
<dbReference type="PANTHER" id="PTHR46129">
    <property type="entry name" value="SYNAPTOTAGMIN 14, ISOFORM D"/>
    <property type="match status" value="1"/>
</dbReference>
<sequence length="145" mass="16106">MAHLAILLSLARSDSTGSTTSMQQHGNVPELLIGLGRTFSIERCHLNDFSICEEKYEKKRNVGWFSLGLNSSGPEEAQHFNDMRDAANVNGQVAEIFTRRHSISHFMKRLSRDGALALSGKKHEDSCTVDVDICDQLPGDDLNFV</sequence>
<dbReference type="Proteomes" id="UP001107558">
    <property type="component" value="Chromosome 3"/>
</dbReference>
<evidence type="ECO:0000313" key="3">
    <source>
        <dbReference type="Proteomes" id="UP001107558"/>
    </source>
</evidence>